<dbReference type="OrthoDB" id="72832at2"/>
<dbReference type="HOGENOM" id="CLU_2205744_0_0_0"/>
<name>H8H2H6_DEIGI</name>
<sequence>MRLLITLLLASALSAAAPAYTPTCTIRISTSTSRYLPGRLVTVQTAQGCQGAASVRFASRTGTQPDAPPGLFTLRPGDRLTRRVPTDWWIEWRDKGLRWVRYAERTP</sequence>
<feature type="chain" id="PRO_5003612166" description="SH3 domain-containing protein" evidence="1">
    <location>
        <begin position="20"/>
        <end position="107"/>
    </location>
</feature>
<evidence type="ECO:0008006" key="4">
    <source>
        <dbReference type="Google" id="ProtNLM"/>
    </source>
</evidence>
<dbReference type="Proteomes" id="UP000007575">
    <property type="component" value="Plasmid P2"/>
</dbReference>
<dbReference type="AlphaFoldDB" id="H8H2H6"/>
<dbReference type="EMBL" id="CP002193">
    <property type="protein sequence ID" value="AFD27723.1"/>
    <property type="molecule type" value="Genomic_DNA"/>
</dbReference>
<protein>
    <recommendedName>
        <fullName evidence="4">SH3 domain-containing protein</fullName>
    </recommendedName>
</protein>
<dbReference type="PATRIC" id="fig|745776.4.peg.3743"/>
<dbReference type="RefSeq" id="WP_014686815.1">
    <property type="nucleotide sequence ID" value="NC_017791.1"/>
</dbReference>
<dbReference type="KEGG" id="dgo:DGo_PB0454"/>
<accession>H8H2H6</accession>
<evidence type="ECO:0000313" key="3">
    <source>
        <dbReference type="Proteomes" id="UP000007575"/>
    </source>
</evidence>
<feature type="signal peptide" evidence="1">
    <location>
        <begin position="1"/>
        <end position="19"/>
    </location>
</feature>
<keyword evidence="2" id="KW-0614">Plasmid</keyword>
<reference evidence="2 3" key="1">
    <citation type="journal article" date="2012" name="PLoS ONE">
        <title>Genome sequence and transcriptome analysis of the radioresistant bacterium Deinococcus gobiensis: insights into the extreme environmental adaptations.</title>
        <authorList>
            <person name="Yuan M."/>
            <person name="Chen M."/>
            <person name="Zhang W."/>
            <person name="Lu W."/>
            <person name="Wang J."/>
            <person name="Yang M."/>
            <person name="Zhao P."/>
            <person name="Tang R."/>
            <person name="Li X."/>
            <person name="Hao Y."/>
            <person name="Zhou Z."/>
            <person name="Zhan Y."/>
            <person name="Yu H."/>
            <person name="Teng C."/>
            <person name="Yan Y."/>
            <person name="Ping S."/>
            <person name="Wang Y."/>
            <person name="Lin M."/>
        </authorList>
    </citation>
    <scope>NUCLEOTIDE SEQUENCE [LARGE SCALE GENOMIC DNA]</scope>
    <source>
        <strain evidence="3">DSM 21396 / JCM 16679 / CGMCC 1.7299 / I-0</strain>
        <plasmid evidence="2">P2</plasmid>
    </source>
</reference>
<geneLocation type="plasmid" evidence="2 3">
    <name>P2</name>
</geneLocation>
<keyword evidence="3" id="KW-1185">Reference proteome</keyword>
<organism evidence="2 3">
    <name type="scientific">Deinococcus gobiensis (strain DSM 21396 / JCM 16679 / CGMCC 1.7299 / I-0)</name>
    <dbReference type="NCBI Taxonomy" id="745776"/>
    <lineage>
        <taxon>Bacteria</taxon>
        <taxon>Thermotogati</taxon>
        <taxon>Deinococcota</taxon>
        <taxon>Deinococci</taxon>
        <taxon>Deinococcales</taxon>
        <taxon>Deinococcaceae</taxon>
        <taxon>Deinococcus</taxon>
    </lineage>
</organism>
<evidence type="ECO:0000256" key="1">
    <source>
        <dbReference type="SAM" id="SignalP"/>
    </source>
</evidence>
<gene>
    <name evidence="2" type="ordered locus">DGo_PB0454</name>
</gene>
<evidence type="ECO:0000313" key="2">
    <source>
        <dbReference type="EMBL" id="AFD27723.1"/>
    </source>
</evidence>
<proteinExistence type="predicted"/>
<keyword evidence="1" id="KW-0732">Signal</keyword>